<gene>
    <name evidence="2" type="ORF">DFH07DRAFT_954877</name>
</gene>
<dbReference type="AlphaFoldDB" id="A0AAD7JPS2"/>
<proteinExistence type="predicted"/>
<dbReference type="Proteomes" id="UP001215280">
    <property type="component" value="Unassembled WGS sequence"/>
</dbReference>
<evidence type="ECO:0000313" key="3">
    <source>
        <dbReference type="Proteomes" id="UP001215280"/>
    </source>
</evidence>
<evidence type="ECO:0000313" key="2">
    <source>
        <dbReference type="EMBL" id="KAJ7767985.1"/>
    </source>
</evidence>
<accession>A0AAD7JPS2</accession>
<feature type="region of interest" description="Disordered" evidence="1">
    <location>
        <begin position="30"/>
        <end position="58"/>
    </location>
</feature>
<feature type="region of interest" description="Disordered" evidence="1">
    <location>
        <begin position="91"/>
        <end position="121"/>
    </location>
</feature>
<evidence type="ECO:0000256" key="1">
    <source>
        <dbReference type="SAM" id="MobiDB-lite"/>
    </source>
</evidence>
<comment type="caution">
    <text evidence="2">The sequence shown here is derived from an EMBL/GenBank/DDBJ whole genome shotgun (WGS) entry which is preliminary data.</text>
</comment>
<protein>
    <submittedName>
        <fullName evidence="2">Uncharacterized protein</fullName>
    </submittedName>
</protein>
<keyword evidence="3" id="KW-1185">Reference proteome</keyword>
<sequence>MTHRLQSVKSSSIVLWVAISHDDQILRQNAVESHSYRDLEDDTPLGEGQERGKTAVPVPGVHYPFPVSVEGSALVTPTPQVRERDRNVAVSRTGGGAVGQQMHTARAWDGGGCRPRRPHGG</sequence>
<name>A0AAD7JPS2_9AGAR</name>
<reference evidence="2" key="1">
    <citation type="submission" date="2023-03" db="EMBL/GenBank/DDBJ databases">
        <title>Massive genome expansion in bonnet fungi (Mycena s.s.) driven by repeated elements and novel gene families across ecological guilds.</title>
        <authorList>
            <consortium name="Lawrence Berkeley National Laboratory"/>
            <person name="Harder C.B."/>
            <person name="Miyauchi S."/>
            <person name="Viragh M."/>
            <person name="Kuo A."/>
            <person name="Thoen E."/>
            <person name="Andreopoulos B."/>
            <person name="Lu D."/>
            <person name="Skrede I."/>
            <person name="Drula E."/>
            <person name="Henrissat B."/>
            <person name="Morin E."/>
            <person name="Kohler A."/>
            <person name="Barry K."/>
            <person name="LaButti K."/>
            <person name="Morin E."/>
            <person name="Salamov A."/>
            <person name="Lipzen A."/>
            <person name="Mereny Z."/>
            <person name="Hegedus B."/>
            <person name="Baldrian P."/>
            <person name="Stursova M."/>
            <person name="Weitz H."/>
            <person name="Taylor A."/>
            <person name="Grigoriev I.V."/>
            <person name="Nagy L.G."/>
            <person name="Martin F."/>
            <person name="Kauserud H."/>
        </authorList>
    </citation>
    <scope>NUCLEOTIDE SEQUENCE</scope>
    <source>
        <strain evidence="2">CBHHK188m</strain>
    </source>
</reference>
<dbReference type="EMBL" id="JARJLG010000029">
    <property type="protein sequence ID" value="KAJ7767985.1"/>
    <property type="molecule type" value="Genomic_DNA"/>
</dbReference>
<organism evidence="2 3">
    <name type="scientific">Mycena maculata</name>
    <dbReference type="NCBI Taxonomy" id="230809"/>
    <lineage>
        <taxon>Eukaryota</taxon>
        <taxon>Fungi</taxon>
        <taxon>Dikarya</taxon>
        <taxon>Basidiomycota</taxon>
        <taxon>Agaricomycotina</taxon>
        <taxon>Agaricomycetes</taxon>
        <taxon>Agaricomycetidae</taxon>
        <taxon>Agaricales</taxon>
        <taxon>Marasmiineae</taxon>
        <taxon>Mycenaceae</taxon>
        <taxon>Mycena</taxon>
    </lineage>
</organism>